<protein>
    <recommendedName>
        <fullName evidence="3">Winged helix-turn-helix domain</fullName>
    </recommendedName>
</protein>
<dbReference type="Gene3D" id="1.10.10.10">
    <property type="entry name" value="Winged helix-like DNA-binding domain superfamily/Winged helix DNA-binding domain"/>
    <property type="match status" value="1"/>
</dbReference>
<dbReference type="AlphaFoldDB" id="A0A1R3T4D6"/>
<organism evidence="1 2">
    <name type="scientific">Proteiniphilum saccharofermentans</name>
    <dbReference type="NCBI Taxonomy" id="1642647"/>
    <lineage>
        <taxon>Bacteria</taxon>
        <taxon>Pseudomonadati</taxon>
        <taxon>Bacteroidota</taxon>
        <taxon>Bacteroidia</taxon>
        <taxon>Bacteroidales</taxon>
        <taxon>Dysgonomonadaceae</taxon>
        <taxon>Proteiniphilum</taxon>
    </lineage>
</organism>
<dbReference type="Proteomes" id="UP000187464">
    <property type="component" value="Chromosome I"/>
</dbReference>
<dbReference type="Pfam" id="PF10771">
    <property type="entry name" value="DUF2582"/>
    <property type="match status" value="1"/>
</dbReference>
<proteinExistence type="predicted"/>
<keyword evidence="2" id="KW-1185">Reference proteome</keyword>
<dbReference type="InterPro" id="IPR019707">
    <property type="entry name" value="DUF2582"/>
</dbReference>
<sequence length="65" mass="7218">MVEQIGINAGKVWTILDENGRQNVKEIKKATKLTDKDLYAALGWLAREGKVALEAEEKEVFASLS</sequence>
<evidence type="ECO:0000313" key="2">
    <source>
        <dbReference type="Proteomes" id="UP000187464"/>
    </source>
</evidence>
<dbReference type="EMBL" id="LT605205">
    <property type="protein sequence ID" value="SCD22080.1"/>
    <property type="molecule type" value="Genomic_DNA"/>
</dbReference>
<gene>
    <name evidence="1" type="ORF">PSM36_3295</name>
</gene>
<evidence type="ECO:0000313" key="1">
    <source>
        <dbReference type="EMBL" id="SCD22080.1"/>
    </source>
</evidence>
<name>A0A1R3T4D6_9BACT</name>
<accession>A0A1R3T4D6</accession>
<dbReference type="RefSeq" id="WP_076931783.1">
    <property type="nucleotide sequence ID" value="NZ_DAMBAO010000001.1"/>
</dbReference>
<reference evidence="2" key="1">
    <citation type="submission" date="2016-08" db="EMBL/GenBank/DDBJ databases">
        <authorList>
            <person name="Wibberg D."/>
        </authorList>
    </citation>
    <scope>NUCLEOTIDE SEQUENCE [LARGE SCALE GENOMIC DNA]</scope>
</reference>
<evidence type="ECO:0008006" key="3">
    <source>
        <dbReference type="Google" id="ProtNLM"/>
    </source>
</evidence>
<dbReference type="KEGG" id="psac:PSM36_3295"/>
<dbReference type="STRING" id="1642647.PSM36_3295"/>
<dbReference type="InterPro" id="IPR036388">
    <property type="entry name" value="WH-like_DNA-bd_sf"/>
</dbReference>